<feature type="region of interest" description="Disordered" evidence="1">
    <location>
        <begin position="405"/>
        <end position="444"/>
    </location>
</feature>
<feature type="region of interest" description="Disordered" evidence="1">
    <location>
        <begin position="1"/>
        <end position="22"/>
    </location>
</feature>
<keyword evidence="2" id="KW-1133">Transmembrane helix</keyword>
<gene>
    <name evidence="3" type="ORF">NDES1114_LOCUS13232</name>
</gene>
<protein>
    <submittedName>
        <fullName evidence="3">Uncharacterized protein</fullName>
    </submittedName>
</protein>
<dbReference type="AlphaFoldDB" id="A0A7S1LTM8"/>
<evidence type="ECO:0000256" key="1">
    <source>
        <dbReference type="SAM" id="MobiDB-lite"/>
    </source>
</evidence>
<feature type="region of interest" description="Disordered" evidence="1">
    <location>
        <begin position="313"/>
        <end position="333"/>
    </location>
</feature>
<proteinExistence type="predicted"/>
<keyword evidence="2" id="KW-0812">Transmembrane</keyword>
<keyword evidence="2" id="KW-0472">Membrane</keyword>
<evidence type="ECO:0000313" key="3">
    <source>
        <dbReference type="EMBL" id="CAD9113136.1"/>
    </source>
</evidence>
<reference evidence="3" key="1">
    <citation type="submission" date="2021-01" db="EMBL/GenBank/DDBJ databases">
        <authorList>
            <person name="Corre E."/>
            <person name="Pelletier E."/>
            <person name="Niang G."/>
            <person name="Scheremetjew M."/>
            <person name="Finn R."/>
            <person name="Kale V."/>
            <person name="Holt S."/>
            <person name="Cochrane G."/>
            <person name="Meng A."/>
            <person name="Brown T."/>
            <person name="Cohen L."/>
        </authorList>
    </citation>
    <scope>NUCLEOTIDE SEQUENCE</scope>
    <source>
        <strain evidence="3">CCAP 1951/1</strain>
    </source>
</reference>
<accession>A0A7S1LTM8</accession>
<organism evidence="3">
    <name type="scientific">Neobodo designis</name>
    <name type="common">Flagellated protozoan</name>
    <name type="synonym">Bodo designis</name>
    <dbReference type="NCBI Taxonomy" id="312471"/>
    <lineage>
        <taxon>Eukaryota</taxon>
        <taxon>Discoba</taxon>
        <taxon>Euglenozoa</taxon>
        <taxon>Kinetoplastea</taxon>
        <taxon>Metakinetoplastina</taxon>
        <taxon>Neobodonida</taxon>
        <taxon>Neobodo</taxon>
    </lineage>
</organism>
<feature type="transmembrane region" description="Helical" evidence="2">
    <location>
        <begin position="27"/>
        <end position="45"/>
    </location>
</feature>
<name>A0A7S1LTM8_NEODS</name>
<sequence length="444" mass="47436">MTTAPTSCGSVVHPPSSAESTTRGSRGLILFLIAIGAAVAVFCAYRPLLLPPRGTAAVDATTVTDASVDPPPATVHVPSTDNPTVGVCITGGSRAFHVTRHVLWADAVEALQPNPARRHVIFETAPAGADCAGTSPAHASRGDADGFAQTCRAESARSNRLLTAFARQRGANVSSDDALSCAHPLLAGHACCARRPHAMRDAPAGVWGMASYARKLRCAERLAAFERKHNVAFDFVVWLRPDLHFFEPLPPAAHLQRLIERTGPRVFVPAASEAADDDGQASISDDVAIVPRQLLHRWHDALLDSVAVACPDETASTNGRGEPTNGANDPPAKRLQRVLDARLDDSRLSAPYEVLPMPYAIARTDQRADCSRLVGKNSLDGDGKTRATLQQRRRQRIADLCRQRFPGDGLSGVDSKSAQALARSAMPPPPERRPRPSPQRPSPP</sequence>
<evidence type="ECO:0000256" key="2">
    <source>
        <dbReference type="SAM" id="Phobius"/>
    </source>
</evidence>
<dbReference type="EMBL" id="HBGF01020030">
    <property type="protein sequence ID" value="CAD9113136.1"/>
    <property type="molecule type" value="Transcribed_RNA"/>
</dbReference>